<gene>
    <name evidence="1" type="ORF">CEJ45_12130</name>
</gene>
<sequence length="362" mass="40092">MLKTRHSMKSFETQAAHALRSLLLQVPALKLLDIERETAMADSGVDFTARLKVAGKRHALVCEANSSGQPRHVRHALLALRDYMSHHAEDATPVLIAPYLSPDAQALCREHEAGFLDLEGNARLVFDGIFIERQVASKPVADRRALRSLFKPKSAQVLRVLLRDPQRAWRVTELAQAAAVSLGHVSNVRTALLEREWAQVAEGGLLLSEPDALLDEWREVYERPSGERLAFYSPLHGSAFEQAARHAMRRHQEDELPAAAFSSFSAAQWLAPYARTGTHYFQATEAGLEALQSALKLSSAAKGENVMLSLLDDADLLRDTQEPAPGAVCTSPIQTYLDLYHAGERGREAADHLRKTLLTWKS</sequence>
<keyword evidence="2" id="KW-1185">Reference proteome</keyword>
<dbReference type="EMBL" id="NJGV01000009">
    <property type="protein sequence ID" value="OWY34583.1"/>
    <property type="molecule type" value="Genomic_DNA"/>
</dbReference>
<accession>A0A225STM9</accession>
<dbReference type="RefSeq" id="WP_088755359.1">
    <property type="nucleotide sequence ID" value="NZ_NJGV01000009.1"/>
</dbReference>
<name>A0A225STM9_9BURK</name>
<evidence type="ECO:0000313" key="2">
    <source>
        <dbReference type="Proteomes" id="UP000214747"/>
    </source>
</evidence>
<protein>
    <recommendedName>
        <fullName evidence="3">Transcriptional regulator</fullName>
    </recommendedName>
</protein>
<dbReference type="Proteomes" id="UP000214747">
    <property type="component" value="Unassembled WGS sequence"/>
</dbReference>
<dbReference type="AlphaFoldDB" id="A0A225STM9"/>
<evidence type="ECO:0008006" key="3">
    <source>
        <dbReference type="Google" id="ProtNLM"/>
    </source>
</evidence>
<proteinExistence type="predicted"/>
<reference evidence="1 2" key="1">
    <citation type="journal article" date="2010" name="Int. J. Syst. Evol. Microbiol.">
        <title>Reclassification of Herbaspirillum putei as a later heterotypic synonym of Herbaspirillum huttiense, with the description of H. huttiense subsp. huttiense subsp. nov. and H. huttiense subsp. putei subsp. nov., comb. nov., and description of Herbaspirillum aquaticum sp. nov.</title>
        <authorList>
            <person name="Dobritsa A.P."/>
            <person name="Reddy M.C."/>
            <person name="Samadpour M."/>
        </authorList>
    </citation>
    <scope>NUCLEOTIDE SEQUENCE [LARGE SCALE GENOMIC DNA]</scope>
    <source>
        <strain evidence="1 2">IEH 4430</strain>
    </source>
</reference>
<organism evidence="1 2">
    <name type="scientific">Herbaspirillum aquaticum</name>
    <dbReference type="NCBI Taxonomy" id="568783"/>
    <lineage>
        <taxon>Bacteria</taxon>
        <taxon>Pseudomonadati</taxon>
        <taxon>Pseudomonadota</taxon>
        <taxon>Betaproteobacteria</taxon>
        <taxon>Burkholderiales</taxon>
        <taxon>Oxalobacteraceae</taxon>
        <taxon>Herbaspirillum</taxon>
    </lineage>
</organism>
<evidence type="ECO:0000313" key="1">
    <source>
        <dbReference type="EMBL" id="OWY34583.1"/>
    </source>
</evidence>
<comment type="caution">
    <text evidence="1">The sequence shown here is derived from an EMBL/GenBank/DDBJ whole genome shotgun (WGS) entry which is preliminary data.</text>
</comment>